<sequence length="544" mass="61177">MKTHSISTLTFILLLLIFSYSLPASADGHENFLKCLSQEFQNFSSISNLVYTTSNSSYTSILQFSIQNLRFASKSTPKPQVIITPEHESQIPPLIHCAKQSGSEIRTRSGGHDFEGLSYVSQVSFVIIDLINLSEVTVDAEKKTAWIEAGATLGSIYYKIAQKSSILGFPAGLCPTVGAGGHFSGGGYGTLHRKYGLAADNVIDARIIDVNGRILNRKSMGEDLFWAIRGGGGASFGVIVAWKVQLVDVPETVTVFSVARTLEENATQLVHRWQYVAPKLDKDLFIAVLLYRVNSSSSSRNVTIQATFFSLFLGGADRLLSLMRGTFPELGLVREDCFETSWVESTLYLSQVFLLKPFHQEPLEVLLNRTQSSVKQFKGRSDYVQQPIPRNGLESIVRLLYEDEADDSYLYMVPYGGRMDEISESATPFPHRAGNLYMLASSVIWEDDEEAQDSDRYIRWSRRYYSYVEPYVSRFPRAAYFNYRDLELGVNDINGNTSYAQARVWGIKYFSNNFDRLVRVKTAVDPDDFFKNEQSIPPLRSKSN</sequence>
<keyword evidence="5" id="KW-0285">Flavoprotein</keyword>
<keyword evidence="9" id="KW-0325">Glycoprotein</keyword>
<dbReference type="GO" id="GO:0016491">
    <property type="term" value="F:oxidoreductase activity"/>
    <property type="evidence" value="ECO:0007669"/>
    <property type="project" value="InterPro"/>
</dbReference>
<feature type="domain" description="FAD-binding PCMH-type" evidence="11">
    <location>
        <begin position="75"/>
        <end position="249"/>
    </location>
</feature>
<feature type="chain" id="PRO_5042020695" description="FAD-binding PCMH-type domain-containing protein" evidence="10">
    <location>
        <begin position="27"/>
        <end position="544"/>
    </location>
</feature>
<evidence type="ECO:0000256" key="10">
    <source>
        <dbReference type="SAM" id="SignalP"/>
    </source>
</evidence>
<dbReference type="AlphaFoldDB" id="A0AAD4J9L1"/>
<dbReference type="InterPro" id="IPR016167">
    <property type="entry name" value="FAD-bd_PCMH_sub1"/>
</dbReference>
<dbReference type="Gene3D" id="3.40.462.20">
    <property type="match status" value="1"/>
</dbReference>
<dbReference type="Gene3D" id="3.30.43.10">
    <property type="entry name" value="Uridine Diphospho-n-acetylenolpyruvylglucosamine Reductase, domain 2"/>
    <property type="match status" value="1"/>
</dbReference>
<comment type="similarity">
    <text evidence="3">Belongs to the oxygen-dependent FAD-linked oxidoreductase family.</text>
</comment>
<keyword evidence="6 10" id="KW-0732">Signal</keyword>
<evidence type="ECO:0000259" key="11">
    <source>
        <dbReference type="PROSITE" id="PS51387"/>
    </source>
</evidence>
<keyword evidence="7" id="KW-0274">FAD</keyword>
<evidence type="ECO:0000256" key="9">
    <source>
        <dbReference type="ARBA" id="ARBA00023180"/>
    </source>
</evidence>
<evidence type="ECO:0000256" key="4">
    <source>
        <dbReference type="ARBA" id="ARBA00022589"/>
    </source>
</evidence>
<comment type="cofactor">
    <cofactor evidence="1">
        <name>FAD</name>
        <dbReference type="ChEBI" id="CHEBI:57692"/>
    </cofactor>
</comment>
<comment type="pathway">
    <text evidence="2">Alkaloid biosynthesis.</text>
</comment>
<evidence type="ECO:0000256" key="3">
    <source>
        <dbReference type="ARBA" id="ARBA00005466"/>
    </source>
</evidence>
<keyword evidence="13" id="KW-1185">Reference proteome</keyword>
<evidence type="ECO:0000256" key="2">
    <source>
        <dbReference type="ARBA" id="ARBA00004913"/>
    </source>
</evidence>
<proteinExistence type="inferred from homology"/>
<dbReference type="InterPro" id="IPR012951">
    <property type="entry name" value="BBE"/>
</dbReference>
<dbReference type="PROSITE" id="PS51387">
    <property type="entry name" value="FAD_PCMH"/>
    <property type="match status" value="1"/>
</dbReference>
<dbReference type="Proteomes" id="UP001190926">
    <property type="component" value="Unassembled WGS sequence"/>
</dbReference>
<keyword evidence="8" id="KW-1015">Disulfide bond</keyword>
<reference evidence="12 13" key="1">
    <citation type="journal article" date="2021" name="Nat. Commun.">
        <title>Incipient diploidization of the medicinal plant Perilla within 10,000 years.</title>
        <authorList>
            <person name="Zhang Y."/>
            <person name="Shen Q."/>
            <person name="Leng L."/>
            <person name="Zhang D."/>
            <person name="Chen S."/>
            <person name="Shi Y."/>
            <person name="Ning Z."/>
            <person name="Chen S."/>
        </authorList>
    </citation>
    <scope>NUCLEOTIDE SEQUENCE [LARGE SCALE GENOMIC DNA]</scope>
    <source>
        <strain evidence="13">cv. PC099</strain>
    </source>
</reference>
<dbReference type="PANTHER" id="PTHR32448">
    <property type="entry name" value="OS08G0158400 PROTEIN"/>
    <property type="match status" value="1"/>
</dbReference>
<dbReference type="SUPFAM" id="SSF56176">
    <property type="entry name" value="FAD-binding/transporter-associated domain-like"/>
    <property type="match status" value="1"/>
</dbReference>
<evidence type="ECO:0000256" key="5">
    <source>
        <dbReference type="ARBA" id="ARBA00022630"/>
    </source>
</evidence>
<accession>A0AAD4J9L1</accession>
<feature type="signal peptide" evidence="10">
    <location>
        <begin position="1"/>
        <end position="26"/>
    </location>
</feature>
<evidence type="ECO:0000313" key="13">
    <source>
        <dbReference type="Proteomes" id="UP001190926"/>
    </source>
</evidence>
<dbReference type="InterPro" id="IPR016166">
    <property type="entry name" value="FAD-bd_PCMH"/>
</dbReference>
<organism evidence="12 13">
    <name type="scientific">Perilla frutescens var. hirtella</name>
    <name type="common">Perilla citriodora</name>
    <name type="synonym">Perilla setoyensis</name>
    <dbReference type="NCBI Taxonomy" id="608512"/>
    <lineage>
        <taxon>Eukaryota</taxon>
        <taxon>Viridiplantae</taxon>
        <taxon>Streptophyta</taxon>
        <taxon>Embryophyta</taxon>
        <taxon>Tracheophyta</taxon>
        <taxon>Spermatophyta</taxon>
        <taxon>Magnoliopsida</taxon>
        <taxon>eudicotyledons</taxon>
        <taxon>Gunneridae</taxon>
        <taxon>Pentapetalae</taxon>
        <taxon>asterids</taxon>
        <taxon>lamiids</taxon>
        <taxon>Lamiales</taxon>
        <taxon>Lamiaceae</taxon>
        <taxon>Nepetoideae</taxon>
        <taxon>Elsholtzieae</taxon>
        <taxon>Perilla</taxon>
    </lineage>
</organism>
<dbReference type="InterPro" id="IPR006094">
    <property type="entry name" value="Oxid_FAD_bind_N"/>
</dbReference>
<dbReference type="Pfam" id="PF08031">
    <property type="entry name" value="BBE"/>
    <property type="match status" value="1"/>
</dbReference>
<dbReference type="GO" id="GO:0071949">
    <property type="term" value="F:FAD binding"/>
    <property type="evidence" value="ECO:0007669"/>
    <property type="project" value="InterPro"/>
</dbReference>
<keyword evidence="4" id="KW-0017">Alkaloid metabolism</keyword>
<dbReference type="Gene3D" id="3.30.465.10">
    <property type="match status" value="1"/>
</dbReference>
<gene>
    <name evidence="12" type="ORF">C2S53_011580</name>
</gene>
<evidence type="ECO:0000256" key="6">
    <source>
        <dbReference type="ARBA" id="ARBA00022729"/>
    </source>
</evidence>
<dbReference type="Pfam" id="PF01565">
    <property type="entry name" value="FAD_binding_4"/>
    <property type="match status" value="1"/>
</dbReference>
<name>A0AAD4J9L1_PERFH</name>
<dbReference type="EMBL" id="SDAM02000109">
    <property type="protein sequence ID" value="KAH6829356.1"/>
    <property type="molecule type" value="Genomic_DNA"/>
</dbReference>
<comment type="caution">
    <text evidence="12">The sequence shown here is derived from an EMBL/GenBank/DDBJ whole genome shotgun (WGS) entry which is preliminary data.</text>
</comment>
<evidence type="ECO:0000256" key="1">
    <source>
        <dbReference type="ARBA" id="ARBA00001974"/>
    </source>
</evidence>
<evidence type="ECO:0000256" key="8">
    <source>
        <dbReference type="ARBA" id="ARBA00023157"/>
    </source>
</evidence>
<dbReference type="InterPro" id="IPR016169">
    <property type="entry name" value="FAD-bd_PCMH_sub2"/>
</dbReference>
<dbReference type="FunFam" id="3.30.43.10:FF:000004">
    <property type="entry name" value="Berberine bridge enzyme-like 15"/>
    <property type="match status" value="1"/>
</dbReference>
<dbReference type="InterPro" id="IPR036318">
    <property type="entry name" value="FAD-bd_PCMH-like_sf"/>
</dbReference>
<evidence type="ECO:0000313" key="12">
    <source>
        <dbReference type="EMBL" id="KAH6829356.1"/>
    </source>
</evidence>
<evidence type="ECO:0000256" key="7">
    <source>
        <dbReference type="ARBA" id="ARBA00022827"/>
    </source>
</evidence>
<protein>
    <recommendedName>
        <fullName evidence="11">FAD-binding PCMH-type domain-containing protein</fullName>
    </recommendedName>
</protein>